<evidence type="ECO:0000313" key="4">
    <source>
        <dbReference type="Proteomes" id="UP000653797"/>
    </source>
</evidence>
<dbReference type="InterPro" id="IPR025665">
    <property type="entry name" value="Beta-barrel_OMP_2"/>
</dbReference>
<reference evidence="3" key="1">
    <citation type="submission" date="2020-09" db="EMBL/GenBank/DDBJ databases">
        <authorList>
            <person name="Kim M.K."/>
        </authorList>
    </citation>
    <scope>NUCLEOTIDE SEQUENCE</scope>
    <source>
        <strain evidence="3">BT704</strain>
    </source>
</reference>
<dbReference type="AlphaFoldDB" id="A0A927GF52"/>
<gene>
    <name evidence="3" type="ORF">IC230_20850</name>
</gene>
<proteinExistence type="predicted"/>
<comment type="caution">
    <text evidence="3">The sequence shown here is derived from an EMBL/GenBank/DDBJ whole genome shotgun (WGS) entry which is preliminary data.</text>
</comment>
<dbReference type="Pfam" id="PF13568">
    <property type="entry name" value="OMP_b-brl_2"/>
    <property type="match status" value="1"/>
</dbReference>
<dbReference type="Proteomes" id="UP000653797">
    <property type="component" value="Unassembled WGS sequence"/>
</dbReference>
<accession>A0A927GF52</accession>
<evidence type="ECO:0000256" key="1">
    <source>
        <dbReference type="SAM" id="MobiDB-lite"/>
    </source>
</evidence>
<dbReference type="EMBL" id="JACXAA010000008">
    <property type="protein sequence ID" value="MBD2755363.1"/>
    <property type="molecule type" value="Genomic_DNA"/>
</dbReference>
<dbReference type="RefSeq" id="WP_191040987.1">
    <property type="nucleotide sequence ID" value="NZ_JACXAA010000008.1"/>
</dbReference>
<protein>
    <submittedName>
        <fullName evidence="3">PorT family protein</fullName>
    </submittedName>
</protein>
<feature type="domain" description="Outer membrane protein beta-barrel" evidence="2">
    <location>
        <begin position="128"/>
        <end position="312"/>
    </location>
</feature>
<feature type="region of interest" description="Disordered" evidence="1">
    <location>
        <begin position="83"/>
        <end position="120"/>
    </location>
</feature>
<organism evidence="3 4">
    <name type="scientific">Spirosoma validum</name>
    <dbReference type="NCBI Taxonomy" id="2771355"/>
    <lineage>
        <taxon>Bacteria</taxon>
        <taxon>Pseudomonadati</taxon>
        <taxon>Bacteroidota</taxon>
        <taxon>Cytophagia</taxon>
        <taxon>Cytophagales</taxon>
        <taxon>Cytophagaceae</taxon>
        <taxon>Spirosoma</taxon>
    </lineage>
</organism>
<keyword evidence="4" id="KW-1185">Reference proteome</keyword>
<evidence type="ECO:0000313" key="3">
    <source>
        <dbReference type="EMBL" id="MBD2755363.1"/>
    </source>
</evidence>
<evidence type="ECO:0000259" key="2">
    <source>
        <dbReference type="Pfam" id="PF13568"/>
    </source>
</evidence>
<sequence length="337" mass="36556">MKTQLTLLFLLVVNVTIYAQTRPKTRSVAAKPVPQKLAEPAAERIAARTRAKLDSIQKVQALAREMARQLFVEDSLQRARQLATQQAEARSKPAHSVSTNQAMVSRPTARPATRSPLQGSASHEVARRGILFGVRGSLLLNKPTISADVDDPGEPSYYLAPGAALLVSIPFGDSPLSLQLEPGYAERGGLFTAKGLMNNGVDRYEDKTTYKLQSLELPVLLRIEPIVGPINIIVTAGVDVRYLLGGTSAYKGAEYNIRTGTLVRSKADSESIQVDKLNRLDVGLVGGLGVVLPTSFGYVFIDGRYHHGLMNLAKEQKSAFYQRGLSANVGILVSLHR</sequence>
<name>A0A927GF52_9BACT</name>